<feature type="compositionally biased region" description="Low complexity" evidence="1">
    <location>
        <begin position="70"/>
        <end position="81"/>
    </location>
</feature>
<reference evidence="2" key="2">
    <citation type="journal article" date="2020" name="Nat. Commun.">
        <title>Large-scale genome sequencing of mycorrhizal fungi provides insights into the early evolution of symbiotic traits.</title>
        <authorList>
            <person name="Miyauchi S."/>
            <person name="Kiss E."/>
            <person name="Kuo A."/>
            <person name="Drula E."/>
            <person name="Kohler A."/>
            <person name="Sanchez-Garcia M."/>
            <person name="Morin E."/>
            <person name="Andreopoulos B."/>
            <person name="Barry K.W."/>
            <person name="Bonito G."/>
            <person name="Buee M."/>
            <person name="Carver A."/>
            <person name="Chen C."/>
            <person name="Cichocki N."/>
            <person name="Clum A."/>
            <person name="Culley D."/>
            <person name="Crous P.W."/>
            <person name="Fauchery L."/>
            <person name="Girlanda M."/>
            <person name="Hayes R.D."/>
            <person name="Keri Z."/>
            <person name="LaButti K."/>
            <person name="Lipzen A."/>
            <person name="Lombard V."/>
            <person name="Magnuson J."/>
            <person name="Maillard F."/>
            <person name="Murat C."/>
            <person name="Nolan M."/>
            <person name="Ohm R.A."/>
            <person name="Pangilinan J."/>
            <person name="Pereira M.F."/>
            <person name="Perotto S."/>
            <person name="Peter M."/>
            <person name="Pfister S."/>
            <person name="Riley R."/>
            <person name="Sitrit Y."/>
            <person name="Stielow J.B."/>
            <person name="Szollosi G."/>
            <person name="Zifcakova L."/>
            <person name="Stursova M."/>
            <person name="Spatafora J.W."/>
            <person name="Tedersoo L."/>
            <person name="Vaario L.M."/>
            <person name="Yamada A."/>
            <person name="Yan M."/>
            <person name="Wang P."/>
            <person name="Xu J."/>
            <person name="Bruns T."/>
            <person name="Baldrian P."/>
            <person name="Vilgalys R."/>
            <person name="Dunand C."/>
            <person name="Henrissat B."/>
            <person name="Grigoriev I.V."/>
            <person name="Hibbett D."/>
            <person name="Nagy L.G."/>
            <person name="Martin F.M."/>
        </authorList>
    </citation>
    <scope>NUCLEOTIDE SEQUENCE</scope>
    <source>
        <strain evidence="2">BED1</strain>
    </source>
</reference>
<gene>
    <name evidence="2" type="ORF">L210DRAFT_3546530</name>
</gene>
<keyword evidence="3" id="KW-1185">Reference proteome</keyword>
<proteinExistence type="predicted"/>
<evidence type="ECO:0000313" key="2">
    <source>
        <dbReference type="EMBL" id="KAF8437615.1"/>
    </source>
</evidence>
<feature type="region of interest" description="Disordered" evidence="1">
    <location>
        <begin position="1"/>
        <end position="81"/>
    </location>
</feature>
<dbReference type="EMBL" id="WHUW01000018">
    <property type="protein sequence ID" value="KAF8437615.1"/>
    <property type="molecule type" value="Genomic_DNA"/>
</dbReference>
<sequence length="250" mass="27614">MQNASTSMGRTLGGMYEAVPYPPRPVRPHPLNRDRETEWDSDKYWDGDRQSSMNDDVHRTTRVPQPTPPRSSRSMTTSSTEPLVAGHNDQVVQVPIIATQPVPHWQGALSHSAAFSGHPPELQALAKQRYVLPVTAQVTVASQTSAGLPPPASTQLTVDDVSVATRSDVTPGANISSRGSTFPRTKENPENIDVLKAWRYITQDPHFQDVDVNTLCTEFAKMARCDGTRIVLESESADQLLEQFQVMKLQ</sequence>
<evidence type="ECO:0000256" key="1">
    <source>
        <dbReference type="SAM" id="MobiDB-lite"/>
    </source>
</evidence>
<organism evidence="2 3">
    <name type="scientific">Boletus edulis BED1</name>
    <dbReference type="NCBI Taxonomy" id="1328754"/>
    <lineage>
        <taxon>Eukaryota</taxon>
        <taxon>Fungi</taxon>
        <taxon>Dikarya</taxon>
        <taxon>Basidiomycota</taxon>
        <taxon>Agaricomycotina</taxon>
        <taxon>Agaricomycetes</taxon>
        <taxon>Agaricomycetidae</taxon>
        <taxon>Boletales</taxon>
        <taxon>Boletineae</taxon>
        <taxon>Boletaceae</taxon>
        <taxon>Boletoideae</taxon>
        <taxon>Boletus</taxon>
    </lineage>
</organism>
<reference evidence="2" key="1">
    <citation type="submission" date="2019-10" db="EMBL/GenBank/DDBJ databases">
        <authorList>
            <consortium name="DOE Joint Genome Institute"/>
            <person name="Kuo A."/>
            <person name="Miyauchi S."/>
            <person name="Kiss E."/>
            <person name="Drula E."/>
            <person name="Kohler A."/>
            <person name="Sanchez-Garcia M."/>
            <person name="Andreopoulos B."/>
            <person name="Barry K.W."/>
            <person name="Bonito G."/>
            <person name="Buee M."/>
            <person name="Carver A."/>
            <person name="Chen C."/>
            <person name="Cichocki N."/>
            <person name="Clum A."/>
            <person name="Culley D."/>
            <person name="Crous P.W."/>
            <person name="Fauchery L."/>
            <person name="Girlanda M."/>
            <person name="Hayes R."/>
            <person name="Keri Z."/>
            <person name="LaButti K."/>
            <person name="Lipzen A."/>
            <person name="Lombard V."/>
            <person name="Magnuson J."/>
            <person name="Maillard F."/>
            <person name="Morin E."/>
            <person name="Murat C."/>
            <person name="Nolan M."/>
            <person name="Ohm R."/>
            <person name="Pangilinan J."/>
            <person name="Pereira M."/>
            <person name="Perotto S."/>
            <person name="Peter M."/>
            <person name="Riley R."/>
            <person name="Sitrit Y."/>
            <person name="Stielow B."/>
            <person name="Szollosi G."/>
            <person name="Zifcakova L."/>
            <person name="Stursova M."/>
            <person name="Spatafora J.W."/>
            <person name="Tedersoo L."/>
            <person name="Vaario L.-M."/>
            <person name="Yamada A."/>
            <person name="Yan M."/>
            <person name="Wang P."/>
            <person name="Xu J."/>
            <person name="Bruns T."/>
            <person name="Baldrian P."/>
            <person name="Vilgalys R."/>
            <person name="Henrissat B."/>
            <person name="Grigoriev I.V."/>
            <person name="Hibbett D."/>
            <person name="Nagy L.G."/>
            <person name="Martin F.M."/>
        </authorList>
    </citation>
    <scope>NUCLEOTIDE SEQUENCE</scope>
    <source>
        <strain evidence="2">BED1</strain>
    </source>
</reference>
<dbReference type="Gene3D" id="1.10.238.100">
    <property type="entry name" value="YAP1 redox domain. Chain B"/>
    <property type="match status" value="1"/>
</dbReference>
<feature type="compositionally biased region" description="Basic and acidic residues" evidence="1">
    <location>
        <begin position="31"/>
        <end position="59"/>
    </location>
</feature>
<dbReference type="AlphaFoldDB" id="A0AAD4BQK9"/>
<dbReference type="SUPFAM" id="SSF111430">
    <property type="entry name" value="YAP1 redox domain"/>
    <property type="match status" value="1"/>
</dbReference>
<feature type="non-terminal residue" evidence="2">
    <location>
        <position position="250"/>
    </location>
</feature>
<comment type="caution">
    <text evidence="2">The sequence shown here is derived from an EMBL/GenBank/DDBJ whole genome shotgun (WGS) entry which is preliminary data.</text>
</comment>
<dbReference type="InterPro" id="IPR023167">
    <property type="entry name" value="Yap1_redox_dom_sf"/>
</dbReference>
<evidence type="ECO:0000313" key="3">
    <source>
        <dbReference type="Proteomes" id="UP001194468"/>
    </source>
</evidence>
<dbReference type="Proteomes" id="UP001194468">
    <property type="component" value="Unassembled WGS sequence"/>
</dbReference>
<name>A0AAD4BQK9_BOLED</name>
<accession>A0AAD4BQK9</accession>
<protein>
    <submittedName>
        <fullName evidence="2">Uncharacterized protein</fullName>
    </submittedName>
</protein>